<evidence type="ECO:0000256" key="7">
    <source>
        <dbReference type="RuleBase" id="RU000461"/>
    </source>
</evidence>
<organism evidence="8 9">
    <name type="scientific">Nocardia goodfellowii</name>
    <dbReference type="NCBI Taxonomy" id="882446"/>
    <lineage>
        <taxon>Bacteria</taxon>
        <taxon>Bacillati</taxon>
        <taxon>Actinomycetota</taxon>
        <taxon>Actinomycetes</taxon>
        <taxon>Mycobacteriales</taxon>
        <taxon>Nocardiaceae</taxon>
        <taxon>Nocardia</taxon>
    </lineage>
</organism>
<dbReference type="RefSeq" id="WP_209893303.1">
    <property type="nucleotide sequence ID" value="NZ_JAGGMR010000001.1"/>
</dbReference>
<dbReference type="Pfam" id="PF00067">
    <property type="entry name" value="p450"/>
    <property type="match status" value="1"/>
</dbReference>
<dbReference type="InterPro" id="IPR002397">
    <property type="entry name" value="Cyt_P450_B"/>
</dbReference>
<keyword evidence="5 7" id="KW-0408">Iron</keyword>
<keyword evidence="6 7" id="KW-0503">Monooxygenase</keyword>
<dbReference type="SUPFAM" id="SSF48264">
    <property type="entry name" value="Cytochrome P450"/>
    <property type="match status" value="1"/>
</dbReference>
<evidence type="ECO:0000313" key="8">
    <source>
        <dbReference type="EMBL" id="MBP2191544.1"/>
    </source>
</evidence>
<dbReference type="InterPro" id="IPR017972">
    <property type="entry name" value="Cyt_P450_CS"/>
</dbReference>
<keyword evidence="3 7" id="KW-0479">Metal-binding</keyword>
<dbReference type="EMBL" id="JAGGMR010000001">
    <property type="protein sequence ID" value="MBP2191544.1"/>
    <property type="molecule type" value="Genomic_DNA"/>
</dbReference>
<keyword evidence="9" id="KW-1185">Reference proteome</keyword>
<dbReference type="InterPro" id="IPR036396">
    <property type="entry name" value="Cyt_P450_sf"/>
</dbReference>
<keyword evidence="4 7" id="KW-0560">Oxidoreductase</keyword>
<comment type="caution">
    <text evidence="8">The sequence shown here is derived from an EMBL/GenBank/DDBJ whole genome shotgun (WGS) entry which is preliminary data.</text>
</comment>
<dbReference type="Gene3D" id="1.10.630.10">
    <property type="entry name" value="Cytochrome P450"/>
    <property type="match status" value="1"/>
</dbReference>
<dbReference type="PANTHER" id="PTHR46696:SF1">
    <property type="entry name" value="CYTOCHROME P450 YJIB-RELATED"/>
    <property type="match status" value="1"/>
</dbReference>
<evidence type="ECO:0000256" key="4">
    <source>
        <dbReference type="ARBA" id="ARBA00023002"/>
    </source>
</evidence>
<dbReference type="PANTHER" id="PTHR46696">
    <property type="entry name" value="P450, PUTATIVE (EUROFUNG)-RELATED"/>
    <property type="match status" value="1"/>
</dbReference>
<proteinExistence type="inferred from homology"/>
<dbReference type="Proteomes" id="UP001519325">
    <property type="component" value="Unassembled WGS sequence"/>
</dbReference>
<evidence type="ECO:0000256" key="3">
    <source>
        <dbReference type="ARBA" id="ARBA00022723"/>
    </source>
</evidence>
<protein>
    <submittedName>
        <fullName evidence="8">Cytochrome P450</fullName>
    </submittedName>
</protein>
<sequence>MATLQDARLTRDALAALPPSRLSGRRVPEDYLTVHGRQTFNTAGEQHDRLRNAFVPFFTRSAIQRHRPFLAALAADLVDELAGRREIDLVTDYAGPYVMRAICYILGVPADLLPTLLRQVEDLTGPNDPDLPWMRRQFHEFNMLIAETIDYRRRHPTDYDVVSVLLQAAEPRDLALHELAAMVGVLIGAGSLTTRSLITSGYFNLLTNPGAIRAFGTLGSASERAVNELLRIQSPVAVGIPRVAQESCTLGGQRIEEGEVVRVMHASANRDPAVFAHPDHLDVRRARKPHLAFGWGKTYCLGAHLARLQTQIAFHTLCARLPRLHLAVPVEEIRWRPTVLVRGPQTLPLRTL</sequence>
<evidence type="ECO:0000256" key="2">
    <source>
        <dbReference type="ARBA" id="ARBA00022617"/>
    </source>
</evidence>
<name>A0ABS4QKH4_9NOCA</name>
<dbReference type="PROSITE" id="PS00086">
    <property type="entry name" value="CYTOCHROME_P450"/>
    <property type="match status" value="1"/>
</dbReference>
<gene>
    <name evidence="8" type="ORF">BJ987_004445</name>
</gene>
<comment type="similarity">
    <text evidence="1 7">Belongs to the cytochrome P450 family.</text>
</comment>
<dbReference type="InterPro" id="IPR001128">
    <property type="entry name" value="Cyt_P450"/>
</dbReference>
<reference evidence="8 9" key="1">
    <citation type="submission" date="2021-03" db="EMBL/GenBank/DDBJ databases">
        <title>Sequencing the genomes of 1000 actinobacteria strains.</title>
        <authorList>
            <person name="Klenk H.-P."/>
        </authorList>
    </citation>
    <scope>NUCLEOTIDE SEQUENCE [LARGE SCALE GENOMIC DNA]</scope>
    <source>
        <strain evidence="8 9">DSM 45516</strain>
    </source>
</reference>
<evidence type="ECO:0000256" key="6">
    <source>
        <dbReference type="ARBA" id="ARBA00023033"/>
    </source>
</evidence>
<evidence type="ECO:0000256" key="1">
    <source>
        <dbReference type="ARBA" id="ARBA00010617"/>
    </source>
</evidence>
<evidence type="ECO:0000313" key="9">
    <source>
        <dbReference type="Proteomes" id="UP001519325"/>
    </source>
</evidence>
<keyword evidence="2 7" id="KW-0349">Heme</keyword>
<accession>A0ABS4QKH4</accession>
<evidence type="ECO:0000256" key="5">
    <source>
        <dbReference type="ARBA" id="ARBA00023004"/>
    </source>
</evidence>
<dbReference type="PRINTS" id="PR00359">
    <property type="entry name" value="BP450"/>
</dbReference>